<reference evidence="2" key="1">
    <citation type="submission" date="2021-06" db="EMBL/GenBank/DDBJ databases">
        <title>Complete genome sequence of Erwinia phage pEa_SNUABM_7.</title>
        <authorList>
            <person name="Kim S.G."/>
            <person name="Park S.C."/>
        </authorList>
    </citation>
    <scope>NUCLEOTIDE SEQUENCE</scope>
</reference>
<keyword evidence="3" id="KW-1185">Reference proteome</keyword>
<organism evidence="2 3">
    <name type="scientific">Erwinia phage pEa_SNUABM_7</name>
    <dbReference type="NCBI Taxonomy" id="2866695"/>
    <lineage>
        <taxon>Viruses</taxon>
        <taxon>Duplodnaviria</taxon>
        <taxon>Heunggongvirae</taxon>
        <taxon>Uroviricota</taxon>
        <taxon>Caudoviricetes</taxon>
        <taxon>Snuvirus</taxon>
        <taxon>Snuvirus SNUABM7</taxon>
    </lineage>
</organism>
<evidence type="ECO:0000256" key="1">
    <source>
        <dbReference type="SAM" id="MobiDB-lite"/>
    </source>
</evidence>
<feature type="compositionally biased region" description="Basic and acidic residues" evidence="1">
    <location>
        <begin position="54"/>
        <end position="65"/>
    </location>
</feature>
<dbReference type="Proteomes" id="UP000827609">
    <property type="component" value="Segment"/>
</dbReference>
<dbReference type="EMBL" id="MZ475896">
    <property type="protein sequence ID" value="QYW04731.1"/>
    <property type="molecule type" value="Genomic_DNA"/>
</dbReference>
<evidence type="ECO:0000313" key="2">
    <source>
        <dbReference type="EMBL" id="QYW04731.1"/>
    </source>
</evidence>
<sequence>MEKNSDKKIIVLDIDRFAQLLALASVGDQELCGQTNLEEIIRHVRKFNPVLKAAQDEEQKEERERRKAAHRERAKANRILTNRTVHSWPYESRGCGTFEQVHKEEPRVFYYLYDHEKLAFPVHVLGPSSNAIGLLCVSFLTKDHIHLAGQYFIQINCPARSIAERLKDIPEGYTLMEVE</sequence>
<proteinExistence type="predicted"/>
<name>A0AAE7WS51_9CAUD</name>
<gene>
    <name evidence="2" type="ORF">pEaSNUABM7_00063</name>
</gene>
<feature type="region of interest" description="Disordered" evidence="1">
    <location>
        <begin position="54"/>
        <end position="73"/>
    </location>
</feature>
<protein>
    <submittedName>
        <fullName evidence="2">Uncharacterized protein</fullName>
    </submittedName>
</protein>
<evidence type="ECO:0000313" key="3">
    <source>
        <dbReference type="Proteomes" id="UP000827609"/>
    </source>
</evidence>
<accession>A0AAE7WS51</accession>